<protein>
    <submittedName>
        <fullName evidence="1">Uncharacterized protein</fullName>
    </submittedName>
</protein>
<dbReference type="PATRIC" id="fig|146537.3.peg.7420"/>
<organism evidence="1 2">
    <name type="scientific">Streptomyces azureus</name>
    <dbReference type="NCBI Taxonomy" id="146537"/>
    <lineage>
        <taxon>Bacteria</taxon>
        <taxon>Bacillati</taxon>
        <taxon>Actinomycetota</taxon>
        <taxon>Actinomycetes</taxon>
        <taxon>Kitasatosporales</taxon>
        <taxon>Streptomycetaceae</taxon>
        <taxon>Streptomyces</taxon>
    </lineage>
</organism>
<dbReference type="RefSeq" id="WP_059423145.1">
    <property type="nucleotide sequence ID" value="NZ_DF968413.1"/>
</dbReference>
<gene>
    <name evidence="1" type="ORF">SAZU_7055</name>
</gene>
<accession>A0A0K8PWJ2</accession>
<dbReference type="EMBL" id="DF968413">
    <property type="protein sequence ID" value="GAP52181.1"/>
    <property type="molecule type" value="Genomic_DNA"/>
</dbReference>
<dbReference type="AlphaFoldDB" id="A0A0K8PWJ2"/>
<evidence type="ECO:0000313" key="1">
    <source>
        <dbReference type="EMBL" id="GAP52181.1"/>
    </source>
</evidence>
<evidence type="ECO:0000313" key="2">
    <source>
        <dbReference type="Proteomes" id="UP000053859"/>
    </source>
</evidence>
<reference evidence="1" key="1">
    <citation type="journal article" date="2015" name="Genome Announc.">
        <title>Draft Genome Sequence of Thiostrepton-Producing Streptomyces azureus ATCC 14921.</title>
        <authorList>
            <person name="Sakihara K."/>
            <person name="Maeda J."/>
            <person name="Tashiro K."/>
            <person name="Fujino Y."/>
            <person name="Kuhara S."/>
            <person name="Ohshima T."/>
            <person name="Ogata S."/>
            <person name="Doi K."/>
        </authorList>
    </citation>
    <scope>NUCLEOTIDE SEQUENCE [LARGE SCALE GENOMIC DNA]</scope>
    <source>
        <strain evidence="1">ATCC14921</strain>
    </source>
</reference>
<name>A0A0K8PWJ2_STRAJ</name>
<keyword evidence="2" id="KW-1185">Reference proteome</keyword>
<dbReference type="Proteomes" id="UP000053859">
    <property type="component" value="Unassembled WGS sequence"/>
</dbReference>
<dbReference type="OrthoDB" id="4320909at2"/>
<sequence length="101" mass="11165">MTAQDELRLLPWAGPDGKPCYLSTGDQGGYVSRLADHIEAYQLGMASQLLEHARQVLDDDTEDLEELHLLAAQLTSALRGVLRVATSRGRRPVASGHRRRD</sequence>
<proteinExistence type="predicted"/>